<accession>A0ABS8MKH6</accession>
<reference evidence="1" key="1">
    <citation type="submission" date="2021-11" db="EMBL/GenBank/DDBJ databases">
        <title>Description of novel Flavobacterium species.</title>
        <authorList>
            <person name="Saticioglu I.B."/>
            <person name="Ay H."/>
            <person name="Altun S."/>
            <person name="Duman M."/>
        </authorList>
    </citation>
    <scope>NUCLEOTIDE SEQUENCE</scope>
    <source>
        <strain evidence="1">F-30</strain>
    </source>
</reference>
<sequence>METNKEAVFRYCTAHLDKNNPGWKKESINLACRFEYVDWNVGKFKETGGNIGEDVWSVIPATSFRPTSQTVIRLNYRYLKQRDIFSNPPSIHDVLIWEFQHTSNNKILFSILSIKVCESHFHRGTKIAIISYNKH</sequence>
<dbReference type="EMBL" id="JAJJMM010000001">
    <property type="protein sequence ID" value="MCC9065993.1"/>
    <property type="molecule type" value="Genomic_DNA"/>
</dbReference>
<dbReference type="Proteomes" id="UP001430679">
    <property type="component" value="Unassembled WGS sequence"/>
</dbReference>
<proteinExistence type="predicted"/>
<comment type="caution">
    <text evidence="1">The sequence shown here is derived from an EMBL/GenBank/DDBJ whole genome shotgun (WGS) entry which is preliminary data.</text>
</comment>
<gene>
    <name evidence="1" type="ORF">LNP81_23615</name>
</gene>
<dbReference type="RefSeq" id="WP_056249993.1">
    <property type="nucleotide sequence ID" value="NZ_JAJJMM010000001.1"/>
</dbReference>
<name>A0ABS8MKH6_9FLAO</name>
<evidence type="ECO:0000313" key="1">
    <source>
        <dbReference type="EMBL" id="MCC9065993.1"/>
    </source>
</evidence>
<keyword evidence="2" id="KW-1185">Reference proteome</keyword>
<protein>
    <submittedName>
        <fullName evidence="1">Uncharacterized protein</fullName>
    </submittedName>
</protein>
<organism evidence="1 2">
    <name type="scientific">Flavobacterium piscisymbiosum</name>
    <dbReference type="NCBI Taxonomy" id="2893753"/>
    <lineage>
        <taxon>Bacteria</taxon>
        <taxon>Pseudomonadati</taxon>
        <taxon>Bacteroidota</taxon>
        <taxon>Flavobacteriia</taxon>
        <taxon>Flavobacteriales</taxon>
        <taxon>Flavobacteriaceae</taxon>
        <taxon>Flavobacterium</taxon>
    </lineage>
</organism>
<evidence type="ECO:0000313" key="2">
    <source>
        <dbReference type="Proteomes" id="UP001430679"/>
    </source>
</evidence>